<dbReference type="InterPro" id="IPR034294">
    <property type="entry name" value="Aquaporin_transptr"/>
</dbReference>
<feature type="region of interest" description="Disordered" evidence="7">
    <location>
        <begin position="264"/>
        <end position="291"/>
    </location>
</feature>
<reference evidence="9 10" key="1">
    <citation type="journal article" date="2024" name="Nat. Commun.">
        <title>Phylogenomics reveals the evolutionary origins of lichenization in chlorophyte algae.</title>
        <authorList>
            <person name="Puginier C."/>
            <person name="Libourel C."/>
            <person name="Otte J."/>
            <person name="Skaloud P."/>
            <person name="Haon M."/>
            <person name="Grisel S."/>
            <person name="Petersen M."/>
            <person name="Berrin J.G."/>
            <person name="Delaux P.M."/>
            <person name="Dal Grande F."/>
            <person name="Keller J."/>
        </authorList>
    </citation>
    <scope>NUCLEOTIDE SEQUENCE [LARGE SCALE GENOMIC DNA]</scope>
    <source>
        <strain evidence="9 10">SAG 2523</strain>
    </source>
</reference>
<comment type="similarity">
    <text evidence="2 6">Belongs to the MIP/aquaporin (TC 1.A.8) family.</text>
</comment>
<feature type="region of interest" description="Disordered" evidence="7">
    <location>
        <begin position="314"/>
        <end position="347"/>
    </location>
</feature>
<dbReference type="Pfam" id="PF00230">
    <property type="entry name" value="MIP"/>
    <property type="match status" value="1"/>
</dbReference>
<dbReference type="SUPFAM" id="SSF81338">
    <property type="entry name" value="Aquaporin-like"/>
    <property type="match status" value="1"/>
</dbReference>
<protein>
    <recommendedName>
        <fullName evidence="11">Aquaporin</fullName>
    </recommendedName>
</protein>
<evidence type="ECO:0000256" key="6">
    <source>
        <dbReference type="RuleBase" id="RU000477"/>
    </source>
</evidence>
<dbReference type="PANTHER" id="PTHR19139:SF199">
    <property type="entry name" value="MIP17260P"/>
    <property type="match status" value="1"/>
</dbReference>
<dbReference type="AlphaFoldDB" id="A0AAW1SZ94"/>
<feature type="transmembrane region" description="Helical" evidence="8">
    <location>
        <begin position="143"/>
        <end position="162"/>
    </location>
</feature>
<organism evidence="9 10">
    <name type="scientific">Apatococcus fuscideae</name>
    <dbReference type="NCBI Taxonomy" id="2026836"/>
    <lineage>
        <taxon>Eukaryota</taxon>
        <taxon>Viridiplantae</taxon>
        <taxon>Chlorophyta</taxon>
        <taxon>core chlorophytes</taxon>
        <taxon>Trebouxiophyceae</taxon>
        <taxon>Chlorellales</taxon>
        <taxon>Chlorellaceae</taxon>
        <taxon>Apatococcus</taxon>
    </lineage>
</organism>
<dbReference type="Gene3D" id="1.20.1080.10">
    <property type="entry name" value="Glycerol uptake facilitator protein"/>
    <property type="match status" value="1"/>
</dbReference>
<keyword evidence="5 8" id="KW-0472">Membrane</keyword>
<feature type="compositionally biased region" description="Polar residues" evidence="7">
    <location>
        <begin position="276"/>
        <end position="285"/>
    </location>
</feature>
<evidence type="ECO:0000256" key="5">
    <source>
        <dbReference type="ARBA" id="ARBA00023136"/>
    </source>
</evidence>
<feature type="transmembrane region" description="Helical" evidence="8">
    <location>
        <begin position="91"/>
        <end position="112"/>
    </location>
</feature>
<keyword evidence="4 8" id="KW-1133">Transmembrane helix</keyword>
<name>A0AAW1SZ94_9CHLO</name>
<evidence type="ECO:0000256" key="3">
    <source>
        <dbReference type="ARBA" id="ARBA00022692"/>
    </source>
</evidence>
<dbReference type="Proteomes" id="UP001485043">
    <property type="component" value="Unassembled WGS sequence"/>
</dbReference>
<evidence type="ECO:0000256" key="4">
    <source>
        <dbReference type="ARBA" id="ARBA00022989"/>
    </source>
</evidence>
<feature type="transmembrane region" description="Helical" evidence="8">
    <location>
        <begin position="19"/>
        <end position="37"/>
    </location>
</feature>
<comment type="subcellular location">
    <subcellularLocation>
        <location evidence="1">Membrane</location>
        <topology evidence="1">Multi-pass membrane protein</topology>
    </subcellularLocation>
</comment>
<evidence type="ECO:0000256" key="8">
    <source>
        <dbReference type="SAM" id="Phobius"/>
    </source>
</evidence>
<dbReference type="EMBL" id="JALJOV010000610">
    <property type="protein sequence ID" value="KAK9862403.1"/>
    <property type="molecule type" value="Genomic_DNA"/>
</dbReference>
<comment type="caution">
    <text evidence="9">The sequence shown here is derived from an EMBL/GenBank/DDBJ whole genome shotgun (WGS) entry which is preliminary data.</text>
</comment>
<evidence type="ECO:0000313" key="10">
    <source>
        <dbReference type="Proteomes" id="UP001485043"/>
    </source>
</evidence>
<sequence length="347" mass="36239">MPAAGILQTGNNALFSSKFAAACFAELLGTLIFAFFGGGLTTSNAEEEAWLNGLALAVLVYVTANISGGHLNPAITLPTILTGHTGLFKGILYVVMQLSGSALGSLLLAGLYPGASIGNPELGTGCFGVRETIPTGRLNRGMAFGWEAVMTFVLVATVYSVALGTPNFGNVGPLVIGLVQVAAAMLAADKTGAAINPARALGPSFVFHCDWSSVWVYVLGELTGGFIAGILSWPLYGSGDQYGIIGTTLMRPLRRFFHPRLKTAEELREDEERSKGPSSGETTPGNGPLLPVIQAPDASLATYAPAAPADEITLMHPHAAGGDLVPKKRDLDSAQGRKVRSDNEWIP</sequence>
<dbReference type="InterPro" id="IPR000425">
    <property type="entry name" value="MIP"/>
</dbReference>
<dbReference type="GO" id="GO:0015250">
    <property type="term" value="F:water channel activity"/>
    <property type="evidence" value="ECO:0007669"/>
    <property type="project" value="TreeGrafter"/>
</dbReference>
<dbReference type="GO" id="GO:0005886">
    <property type="term" value="C:plasma membrane"/>
    <property type="evidence" value="ECO:0007669"/>
    <property type="project" value="TreeGrafter"/>
</dbReference>
<feature type="transmembrane region" description="Helical" evidence="8">
    <location>
        <begin position="168"/>
        <end position="188"/>
    </location>
</feature>
<dbReference type="PRINTS" id="PR00783">
    <property type="entry name" value="MINTRINSICP"/>
</dbReference>
<dbReference type="InterPro" id="IPR023271">
    <property type="entry name" value="Aquaporin-like"/>
</dbReference>
<keyword evidence="6" id="KW-0813">Transport</keyword>
<dbReference type="PANTHER" id="PTHR19139">
    <property type="entry name" value="AQUAPORIN TRANSPORTER"/>
    <property type="match status" value="1"/>
</dbReference>
<evidence type="ECO:0000256" key="7">
    <source>
        <dbReference type="SAM" id="MobiDB-lite"/>
    </source>
</evidence>
<keyword evidence="3 6" id="KW-0812">Transmembrane</keyword>
<proteinExistence type="inferred from homology"/>
<evidence type="ECO:0000313" key="9">
    <source>
        <dbReference type="EMBL" id="KAK9862403.1"/>
    </source>
</evidence>
<feature type="transmembrane region" description="Helical" evidence="8">
    <location>
        <begin position="49"/>
        <end position="71"/>
    </location>
</feature>
<evidence type="ECO:0000256" key="2">
    <source>
        <dbReference type="ARBA" id="ARBA00006175"/>
    </source>
</evidence>
<keyword evidence="10" id="KW-1185">Reference proteome</keyword>
<evidence type="ECO:0008006" key="11">
    <source>
        <dbReference type="Google" id="ProtNLM"/>
    </source>
</evidence>
<accession>A0AAW1SZ94</accession>
<evidence type="ECO:0000256" key="1">
    <source>
        <dbReference type="ARBA" id="ARBA00004141"/>
    </source>
</evidence>
<gene>
    <name evidence="9" type="ORF">WJX84_000491</name>
</gene>
<feature type="compositionally biased region" description="Basic and acidic residues" evidence="7">
    <location>
        <begin position="264"/>
        <end position="275"/>
    </location>
</feature>